<evidence type="ECO:0000313" key="7">
    <source>
        <dbReference type="Proteomes" id="UP001162802"/>
    </source>
</evidence>
<protein>
    <recommendedName>
        <fullName evidence="2">N-acetylmuramoyl-L-alanine amidase</fullName>
        <ecNumber evidence="2">3.5.1.28</ecNumber>
    </recommendedName>
</protein>
<feature type="domain" description="N-acetylmuramoyl-L-alanine amidase" evidence="5">
    <location>
        <begin position="22"/>
        <end position="184"/>
    </location>
</feature>
<keyword evidence="3 6" id="KW-0378">Hydrolase</keyword>
<dbReference type="CDD" id="cd06583">
    <property type="entry name" value="PGRP"/>
    <property type="match status" value="1"/>
</dbReference>
<dbReference type="Proteomes" id="UP001162802">
    <property type="component" value="Unassembled WGS sequence"/>
</dbReference>
<dbReference type="EMBL" id="JALHAT010000004">
    <property type="protein sequence ID" value="MCJ1959983.1"/>
    <property type="molecule type" value="Genomic_DNA"/>
</dbReference>
<name>A0ABT0A9W1_9SPHN</name>
<dbReference type="Pfam" id="PF01510">
    <property type="entry name" value="Amidase_2"/>
    <property type="match status" value="1"/>
</dbReference>
<sequence>MPFSIRKGVLHTQDAAVTQLPSPNHSGAFRRPPRFIVMHYTAGGSAASSASWLANPAAGASAHLVIGRDGAVIQCVNLERRAWHAGRSAWQGLSGLNSHAIGIELANRGPLTWSPQGWCDASGTTIPAIEAAHRHGGPVRGWEVYPEAQIKAAIAVARALAETYPIHEIVGHDDIAPGRKLDPGPAFDMPAFRKQVLGASLRARVTASSLRVRSGPGLDHPVLRALPRGTPVEVTERHRDWIAIAPGQWVFAEHVA</sequence>
<gene>
    <name evidence="6" type="ORF">MTR65_04760</name>
</gene>
<evidence type="ECO:0000256" key="1">
    <source>
        <dbReference type="ARBA" id="ARBA00001561"/>
    </source>
</evidence>
<dbReference type="InterPro" id="IPR003646">
    <property type="entry name" value="SH3-like_bac-type"/>
</dbReference>
<dbReference type="Pfam" id="PF08239">
    <property type="entry name" value="SH3_3"/>
    <property type="match status" value="1"/>
</dbReference>
<dbReference type="RefSeq" id="WP_243797637.1">
    <property type="nucleotide sequence ID" value="NZ_JALHAT010000004.1"/>
</dbReference>
<dbReference type="InterPro" id="IPR002502">
    <property type="entry name" value="Amidase_domain"/>
</dbReference>
<dbReference type="Gene3D" id="3.40.80.10">
    <property type="entry name" value="Peptidoglycan recognition protein-like"/>
    <property type="match status" value="1"/>
</dbReference>
<evidence type="ECO:0000256" key="4">
    <source>
        <dbReference type="ARBA" id="ARBA00023316"/>
    </source>
</evidence>
<evidence type="ECO:0000313" key="6">
    <source>
        <dbReference type="EMBL" id="MCJ1959983.1"/>
    </source>
</evidence>
<evidence type="ECO:0000259" key="5">
    <source>
        <dbReference type="SMART" id="SM00644"/>
    </source>
</evidence>
<organism evidence="6 7">
    <name type="scientific">Novosphingobium mangrovi</name>
    <name type="common">ex Hu et al. 2023</name>
    <dbReference type="NCBI Taxonomy" id="2930094"/>
    <lineage>
        <taxon>Bacteria</taxon>
        <taxon>Pseudomonadati</taxon>
        <taxon>Pseudomonadota</taxon>
        <taxon>Alphaproteobacteria</taxon>
        <taxon>Sphingomonadales</taxon>
        <taxon>Sphingomonadaceae</taxon>
        <taxon>Novosphingobium</taxon>
    </lineage>
</organism>
<comment type="caution">
    <text evidence="6">The sequence shown here is derived from an EMBL/GenBank/DDBJ whole genome shotgun (WGS) entry which is preliminary data.</text>
</comment>
<keyword evidence="4" id="KW-0961">Cell wall biogenesis/degradation</keyword>
<dbReference type="GO" id="GO:0008745">
    <property type="term" value="F:N-acetylmuramoyl-L-alanine amidase activity"/>
    <property type="evidence" value="ECO:0007669"/>
    <property type="project" value="UniProtKB-EC"/>
</dbReference>
<keyword evidence="7" id="KW-1185">Reference proteome</keyword>
<dbReference type="InterPro" id="IPR036505">
    <property type="entry name" value="Amidase/PGRP_sf"/>
</dbReference>
<dbReference type="Gene3D" id="2.30.30.40">
    <property type="entry name" value="SH3 Domains"/>
    <property type="match status" value="1"/>
</dbReference>
<dbReference type="PANTHER" id="PTHR30417">
    <property type="entry name" value="N-ACETYLMURAMOYL-L-ALANINE AMIDASE AMID"/>
    <property type="match status" value="1"/>
</dbReference>
<comment type="catalytic activity">
    <reaction evidence="1">
        <text>Hydrolyzes the link between N-acetylmuramoyl residues and L-amino acid residues in certain cell-wall glycopeptides.</text>
        <dbReference type="EC" id="3.5.1.28"/>
    </reaction>
</comment>
<dbReference type="InterPro" id="IPR051206">
    <property type="entry name" value="NAMLAA_amidase_2"/>
</dbReference>
<dbReference type="EC" id="3.5.1.28" evidence="2"/>
<evidence type="ECO:0000256" key="3">
    <source>
        <dbReference type="ARBA" id="ARBA00022801"/>
    </source>
</evidence>
<proteinExistence type="predicted"/>
<evidence type="ECO:0000256" key="2">
    <source>
        <dbReference type="ARBA" id="ARBA00011901"/>
    </source>
</evidence>
<accession>A0ABT0A9W1</accession>
<dbReference type="SMART" id="SM00644">
    <property type="entry name" value="Ami_2"/>
    <property type="match status" value="1"/>
</dbReference>
<reference evidence="6" key="1">
    <citation type="submission" date="2022-03" db="EMBL/GenBank/DDBJ databases">
        <title>Identification of a novel bacterium isolated from mangrove sediments.</title>
        <authorList>
            <person name="Pan X."/>
        </authorList>
    </citation>
    <scope>NUCLEOTIDE SEQUENCE</scope>
    <source>
        <strain evidence="6">B2637</strain>
    </source>
</reference>
<dbReference type="SUPFAM" id="SSF55846">
    <property type="entry name" value="N-acetylmuramoyl-L-alanine amidase-like"/>
    <property type="match status" value="1"/>
</dbReference>
<dbReference type="PANTHER" id="PTHR30417:SF1">
    <property type="entry name" value="N-ACETYLMURAMOYL-L-ALANINE AMIDASE AMID"/>
    <property type="match status" value="1"/>
</dbReference>